<keyword evidence="1" id="KW-0862">Zinc</keyword>
<dbReference type="PROSITE" id="PS00028">
    <property type="entry name" value="ZINC_FINGER_C2H2_1"/>
    <property type="match status" value="1"/>
</dbReference>
<keyword evidence="1" id="KW-0479">Metal-binding</keyword>
<proteinExistence type="predicted"/>
<keyword evidence="4" id="KW-1185">Reference proteome</keyword>
<dbReference type="InterPro" id="IPR013087">
    <property type="entry name" value="Znf_C2H2_type"/>
</dbReference>
<dbReference type="PROSITE" id="PS50157">
    <property type="entry name" value="ZINC_FINGER_C2H2_2"/>
    <property type="match status" value="1"/>
</dbReference>
<feature type="domain" description="C2H2-type" evidence="2">
    <location>
        <begin position="67"/>
        <end position="92"/>
    </location>
</feature>
<sequence>MMLSNWVSRANPLPGLSRNSVLPWNSGYVDSGSLCPMLSISPESAALPPVVSSSNNSSWIKLDNGKFKCNFNNCGRSFTRKADANRHYKLKHEVTGRDSFLCQWEGCERRLRGFSRKDKRDEHERKVHGEMDRAG</sequence>
<dbReference type="EMBL" id="MU865471">
    <property type="protein sequence ID" value="KAK4222447.1"/>
    <property type="molecule type" value="Genomic_DNA"/>
</dbReference>
<protein>
    <recommendedName>
        <fullName evidence="2">C2H2-type domain-containing protein</fullName>
    </recommendedName>
</protein>
<accession>A0AAN6YTG3</accession>
<dbReference type="GO" id="GO:0008270">
    <property type="term" value="F:zinc ion binding"/>
    <property type="evidence" value="ECO:0007669"/>
    <property type="project" value="UniProtKB-KW"/>
</dbReference>
<dbReference type="Proteomes" id="UP001301958">
    <property type="component" value="Unassembled WGS sequence"/>
</dbReference>
<keyword evidence="1" id="KW-0863">Zinc-finger</keyword>
<evidence type="ECO:0000313" key="3">
    <source>
        <dbReference type="EMBL" id="KAK4222447.1"/>
    </source>
</evidence>
<evidence type="ECO:0000313" key="4">
    <source>
        <dbReference type="Proteomes" id="UP001301958"/>
    </source>
</evidence>
<comment type="caution">
    <text evidence="3">The sequence shown here is derived from an EMBL/GenBank/DDBJ whole genome shotgun (WGS) entry which is preliminary data.</text>
</comment>
<dbReference type="Gene3D" id="3.30.160.60">
    <property type="entry name" value="Classic Zinc Finger"/>
    <property type="match status" value="2"/>
</dbReference>
<dbReference type="SUPFAM" id="SSF57667">
    <property type="entry name" value="beta-beta-alpha zinc fingers"/>
    <property type="match status" value="1"/>
</dbReference>
<organism evidence="3 4">
    <name type="scientific">Podospora fimiseda</name>
    <dbReference type="NCBI Taxonomy" id="252190"/>
    <lineage>
        <taxon>Eukaryota</taxon>
        <taxon>Fungi</taxon>
        <taxon>Dikarya</taxon>
        <taxon>Ascomycota</taxon>
        <taxon>Pezizomycotina</taxon>
        <taxon>Sordariomycetes</taxon>
        <taxon>Sordariomycetidae</taxon>
        <taxon>Sordariales</taxon>
        <taxon>Podosporaceae</taxon>
        <taxon>Podospora</taxon>
    </lineage>
</organism>
<dbReference type="InterPro" id="IPR036236">
    <property type="entry name" value="Znf_C2H2_sf"/>
</dbReference>
<evidence type="ECO:0000256" key="1">
    <source>
        <dbReference type="PROSITE-ProRule" id="PRU00042"/>
    </source>
</evidence>
<evidence type="ECO:0000259" key="2">
    <source>
        <dbReference type="PROSITE" id="PS50157"/>
    </source>
</evidence>
<gene>
    <name evidence="3" type="ORF">QBC38DRAFT_81903</name>
</gene>
<name>A0AAN6YTG3_9PEZI</name>
<dbReference type="SMART" id="SM00355">
    <property type="entry name" value="ZnF_C2H2"/>
    <property type="match status" value="2"/>
</dbReference>
<reference evidence="3" key="1">
    <citation type="journal article" date="2023" name="Mol. Phylogenet. Evol.">
        <title>Genome-scale phylogeny and comparative genomics of the fungal order Sordariales.</title>
        <authorList>
            <person name="Hensen N."/>
            <person name="Bonometti L."/>
            <person name="Westerberg I."/>
            <person name="Brannstrom I.O."/>
            <person name="Guillou S."/>
            <person name="Cros-Aarteil S."/>
            <person name="Calhoun S."/>
            <person name="Haridas S."/>
            <person name="Kuo A."/>
            <person name="Mondo S."/>
            <person name="Pangilinan J."/>
            <person name="Riley R."/>
            <person name="LaButti K."/>
            <person name="Andreopoulos B."/>
            <person name="Lipzen A."/>
            <person name="Chen C."/>
            <person name="Yan M."/>
            <person name="Daum C."/>
            <person name="Ng V."/>
            <person name="Clum A."/>
            <person name="Steindorff A."/>
            <person name="Ohm R.A."/>
            <person name="Martin F."/>
            <person name="Silar P."/>
            <person name="Natvig D.O."/>
            <person name="Lalanne C."/>
            <person name="Gautier V."/>
            <person name="Ament-Velasquez S.L."/>
            <person name="Kruys A."/>
            <person name="Hutchinson M.I."/>
            <person name="Powell A.J."/>
            <person name="Barry K."/>
            <person name="Miller A.N."/>
            <person name="Grigoriev I.V."/>
            <person name="Debuchy R."/>
            <person name="Gladieux P."/>
            <person name="Hiltunen Thoren M."/>
            <person name="Johannesson H."/>
        </authorList>
    </citation>
    <scope>NUCLEOTIDE SEQUENCE</scope>
    <source>
        <strain evidence="3">CBS 990.96</strain>
    </source>
</reference>
<reference evidence="3" key="2">
    <citation type="submission" date="2023-05" db="EMBL/GenBank/DDBJ databases">
        <authorList>
            <consortium name="Lawrence Berkeley National Laboratory"/>
            <person name="Steindorff A."/>
            <person name="Hensen N."/>
            <person name="Bonometti L."/>
            <person name="Westerberg I."/>
            <person name="Brannstrom I.O."/>
            <person name="Guillou S."/>
            <person name="Cros-Aarteil S."/>
            <person name="Calhoun S."/>
            <person name="Haridas S."/>
            <person name="Kuo A."/>
            <person name="Mondo S."/>
            <person name="Pangilinan J."/>
            <person name="Riley R."/>
            <person name="Labutti K."/>
            <person name="Andreopoulos B."/>
            <person name="Lipzen A."/>
            <person name="Chen C."/>
            <person name="Yanf M."/>
            <person name="Daum C."/>
            <person name="Ng V."/>
            <person name="Clum A."/>
            <person name="Ohm R."/>
            <person name="Martin F."/>
            <person name="Silar P."/>
            <person name="Natvig D."/>
            <person name="Lalanne C."/>
            <person name="Gautier V."/>
            <person name="Ament-Velasquez S.L."/>
            <person name="Kruys A."/>
            <person name="Hutchinson M.I."/>
            <person name="Powell A.J."/>
            <person name="Barry K."/>
            <person name="Miller A.N."/>
            <person name="Grigoriev I.V."/>
            <person name="Debuchy R."/>
            <person name="Gladieux P."/>
            <person name="Thoren M.H."/>
            <person name="Johannesson H."/>
        </authorList>
    </citation>
    <scope>NUCLEOTIDE SEQUENCE</scope>
    <source>
        <strain evidence="3">CBS 990.96</strain>
    </source>
</reference>
<dbReference type="AlphaFoldDB" id="A0AAN6YTG3"/>